<organism evidence="10 11">
    <name type="scientific">Photinus pyralis</name>
    <name type="common">Common eastern firefly</name>
    <name type="synonym">Lampyris pyralis</name>
    <dbReference type="NCBI Taxonomy" id="7054"/>
    <lineage>
        <taxon>Eukaryota</taxon>
        <taxon>Metazoa</taxon>
        <taxon>Ecdysozoa</taxon>
        <taxon>Arthropoda</taxon>
        <taxon>Hexapoda</taxon>
        <taxon>Insecta</taxon>
        <taxon>Pterygota</taxon>
        <taxon>Neoptera</taxon>
        <taxon>Endopterygota</taxon>
        <taxon>Coleoptera</taxon>
        <taxon>Polyphaga</taxon>
        <taxon>Elateriformia</taxon>
        <taxon>Elateroidea</taxon>
        <taxon>Lampyridae</taxon>
        <taxon>Lampyrinae</taxon>
        <taxon>Photinus</taxon>
    </lineage>
</organism>
<keyword evidence="2" id="KW-0808">Transferase</keyword>
<dbReference type="Proteomes" id="UP000327044">
    <property type="component" value="Unassembled WGS sequence"/>
</dbReference>
<protein>
    <recommendedName>
        <fullName evidence="1">RNA-directed DNA polymerase</fullName>
        <ecNumber evidence="1">2.7.7.49</ecNumber>
    </recommendedName>
</protein>
<dbReference type="InterPro" id="IPR001995">
    <property type="entry name" value="Peptidase_A2_cat"/>
</dbReference>
<dbReference type="AlphaFoldDB" id="A0A5N4ABD0"/>
<comment type="caution">
    <text evidence="10">The sequence shown here is derived from an EMBL/GenBank/DDBJ whole genome shotgun (WGS) entry which is preliminary data.</text>
</comment>
<keyword evidence="5" id="KW-0255">Endonuclease</keyword>
<dbReference type="Gene3D" id="3.30.420.10">
    <property type="entry name" value="Ribonuclease H-like superfamily/Ribonuclease H"/>
    <property type="match status" value="1"/>
</dbReference>
<dbReference type="PROSITE" id="PS50994">
    <property type="entry name" value="INTEGRASE"/>
    <property type="match status" value="1"/>
</dbReference>
<evidence type="ECO:0000256" key="7">
    <source>
        <dbReference type="ARBA" id="ARBA00022918"/>
    </source>
</evidence>
<accession>A0A5N4ABD0</accession>
<dbReference type="PROSITE" id="PS50175">
    <property type="entry name" value="ASP_PROT_RETROV"/>
    <property type="match status" value="1"/>
</dbReference>
<keyword evidence="6" id="KW-0378">Hydrolase</keyword>
<dbReference type="InterPro" id="IPR050951">
    <property type="entry name" value="Retrovirus_Pol_polyprotein"/>
</dbReference>
<keyword evidence="4" id="KW-0540">Nuclease</keyword>
<dbReference type="PANTHER" id="PTHR37984">
    <property type="entry name" value="PROTEIN CBG26694"/>
    <property type="match status" value="1"/>
</dbReference>
<dbReference type="Gene3D" id="2.40.70.10">
    <property type="entry name" value="Acid Proteases"/>
    <property type="match status" value="1"/>
</dbReference>
<feature type="domain" description="Integrase catalytic" evidence="9">
    <location>
        <begin position="384"/>
        <end position="504"/>
    </location>
</feature>
<evidence type="ECO:0000256" key="5">
    <source>
        <dbReference type="ARBA" id="ARBA00022759"/>
    </source>
</evidence>
<dbReference type="InterPro" id="IPR041588">
    <property type="entry name" value="Integrase_H2C2"/>
</dbReference>
<gene>
    <name evidence="10" type="ORF">PPYR_11461</name>
</gene>
<evidence type="ECO:0000256" key="4">
    <source>
        <dbReference type="ARBA" id="ARBA00022722"/>
    </source>
</evidence>
<keyword evidence="3" id="KW-0548">Nucleotidyltransferase</keyword>
<dbReference type="Pfam" id="PF00665">
    <property type="entry name" value="rve"/>
    <property type="match status" value="1"/>
</dbReference>
<dbReference type="GO" id="GO:0003964">
    <property type="term" value="F:RNA-directed DNA polymerase activity"/>
    <property type="evidence" value="ECO:0007669"/>
    <property type="project" value="UniProtKB-KW"/>
</dbReference>
<dbReference type="GO" id="GO:0003676">
    <property type="term" value="F:nucleic acid binding"/>
    <property type="evidence" value="ECO:0007669"/>
    <property type="project" value="InterPro"/>
</dbReference>
<dbReference type="InParanoid" id="A0A5N4ABD0"/>
<dbReference type="EMBL" id="VVIM01000008">
    <property type="protein sequence ID" value="KAB0794622.1"/>
    <property type="molecule type" value="Genomic_DNA"/>
</dbReference>
<dbReference type="PANTHER" id="PTHR37984:SF5">
    <property type="entry name" value="PROTEIN NYNRIN-LIKE"/>
    <property type="match status" value="1"/>
</dbReference>
<evidence type="ECO:0000256" key="3">
    <source>
        <dbReference type="ARBA" id="ARBA00022695"/>
    </source>
</evidence>
<dbReference type="PROSITE" id="PS00141">
    <property type="entry name" value="ASP_PROTEASE"/>
    <property type="match status" value="1"/>
</dbReference>
<dbReference type="InterPro" id="IPR021109">
    <property type="entry name" value="Peptidase_aspartic_dom_sf"/>
</dbReference>
<dbReference type="Pfam" id="PF17921">
    <property type="entry name" value="Integrase_H2C2"/>
    <property type="match status" value="1"/>
</dbReference>
<evidence type="ECO:0000259" key="9">
    <source>
        <dbReference type="PROSITE" id="PS50994"/>
    </source>
</evidence>
<dbReference type="InterPro" id="IPR001584">
    <property type="entry name" value="Integrase_cat-core"/>
</dbReference>
<evidence type="ECO:0000256" key="2">
    <source>
        <dbReference type="ARBA" id="ARBA00022679"/>
    </source>
</evidence>
<dbReference type="GO" id="GO:0004519">
    <property type="term" value="F:endonuclease activity"/>
    <property type="evidence" value="ECO:0007669"/>
    <property type="project" value="UniProtKB-KW"/>
</dbReference>
<dbReference type="InterPro" id="IPR036397">
    <property type="entry name" value="RNaseH_sf"/>
</dbReference>
<dbReference type="InterPro" id="IPR001969">
    <property type="entry name" value="Aspartic_peptidase_AS"/>
</dbReference>
<dbReference type="Gene3D" id="1.10.340.70">
    <property type="match status" value="1"/>
</dbReference>
<keyword evidence="7" id="KW-0695">RNA-directed DNA polymerase</keyword>
<dbReference type="SUPFAM" id="SSF50630">
    <property type="entry name" value="Acid proteases"/>
    <property type="match status" value="1"/>
</dbReference>
<evidence type="ECO:0000259" key="8">
    <source>
        <dbReference type="PROSITE" id="PS50175"/>
    </source>
</evidence>
<evidence type="ECO:0000313" key="10">
    <source>
        <dbReference type="EMBL" id="KAB0794622.1"/>
    </source>
</evidence>
<feature type="domain" description="Peptidase A2" evidence="8">
    <location>
        <begin position="107"/>
        <end position="178"/>
    </location>
</feature>
<dbReference type="GO" id="GO:0015074">
    <property type="term" value="P:DNA integration"/>
    <property type="evidence" value="ECO:0007669"/>
    <property type="project" value="InterPro"/>
</dbReference>
<evidence type="ECO:0000256" key="6">
    <source>
        <dbReference type="ARBA" id="ARBA00022801"/>
    </source>
</evidence>
<dbReference type="SUPFAM" id="SSF53098">
    <property type="entry name" value="Ribonuclease H-like"/>
    <property type="match status" value="1"/>
</dbReference>
<dbReference type="EC" id="2.7.7.49" evidence="1"/>
<keyword evidence="11" id="KW-1185">Reference proteome</keyword>
<dbReference type="GO" id="GO:0006508">
    <property type="term" value="P:proteolysis"/>
    <property type="evidence" value="ECO:0007669"/>
    <property type="project" value="InterPro"/>
</dbReference>
<name>A0A5N4ABD0_PHOPY</name>
<dbReference type="InterPro" id="IPR012337">
    <property type="entry name" value="RNaseH-like_sf"/>
</dbReference>
<proteinExistence type="predicted"/>
<reference evidence="10 11" key="1">
    <citation type="journal article" date="2018" name="Elife">
        <title>Firefly genomes illuminate parallel origins of bioluminescence in beetles.</title>
        <authorList>
            <person name="Fallon T.R."/>
            <person name="Lower S.E."/>
            <person name="Chang C.H."/>
            <person name="Bessho-Uehara M."/>
            <person name="Martin G.J."/>
            <person name="Bewick A.J."/>
            <person name="Behringer M."/>
            <person name="Debat H.J."/>
            <person name="Wong I."/>
            <person name="Day J.C."/>
            <person name="Suvorov A."/>
            <person name="Silva C.J."/>
            <person name="Stanger-Hall K.F."/>
            <person name="Hall D.W."/>
            <person name="Schmitz R.J."/>
            <person name="Nelson D.R."/>
            <person name="Lewis S.M."/>
            <person name="Shigenobu S."/>
            <person name="Bybee S.M."/>
            <person name="Larracuente A.M."/>
            <person name="Oba Y."/>
            <person name="Weng J.K."/>
        </authorList>
    </citation>
    <scope>NUCLEOTIDE SEQUENCE [LARGE SCALE GENOMIC DNA]</scope>
    <source>
        <strain evidence="10">1611_PpyrPB1</strain>
        <tissue evidence="10">Whole body</tissue>
    </source>
</reference>
<sequence>MLGVINIEVLVITTAIRIINLEAIVFEEEILVIGAEIITIGKIILAVNKYSTIGREYIQLRTKIRKRNLILHSSFFVPIKTTKEKIELILNANGLNFVRMGHEGEEYKFLIDTGATISIIFDKFVDKSKINTSNCVTIKGITGLVKALGTANIALQIADVCIQHEFTVMNQVDADIHGMIDKNNVILHDRTDHPGVVELLKKPIKATELRPISQEEFSKILKNKKYDVHIGEYIYDKELQLIYYCIQDSRSTSSLSESLRDLEYICKQNNIPELIVIKKNQNAFYPNRFCINKNFLNEIIKIGKQLKTRNLKISILKDIEHITDKDTQQLIINDFHMLPTGGHAGINRTYNNIKRYYFWNGLQKDVQNFIRKCDDYQRYKHSNAKIEPMEITTTATSAYQKVYLDLIGPLEPDEKNHKYILTLQCELSKFVEAYPLINKEANTVAEAFVQNFILRYGVPDEIVTDKGTEFLNSTLTEVCKILKIKKTKFNSIPPPNFRLFGKFS</sequence>
<evidence type="ECO:0000313" key="11">
    <source>
        <dbReference type="Proteomes" id="UP000327044"/>
    </source>
</evidence>
<evidence type="ECO:0000256" key="1">
    <source>
        <dbReference type="ARBA" id="ARBA00012493"/>
    </source>
</evidence>
<dbReference type="GO" id="GO:0004190">
    <property type="term" value="F:aspartic-type endopeptidase activity"/>
    <property type="evidence" value="ECO:0007669"/>
    <property type="project" value="InterPro"/>
</dbReference>